<feature type="domain" description="Peptidase M66" evidence="7">
    <location>
        <begin position="197"/>
        <end position="455"/>
    </location>
</feature>
<name>A0A517SWK0_9BACT</name>
<dbReference type="Proteomes" id="UP000315003">
    <property type="component" value="Chromosome"/>
</dbReference>
<evidence type="ECO:0000256" key="5">
    <source>
        <dbReference type="ARBA" id="ARBA00022833"/>
    </source>
</evidence>
<dbReference type="Pfam" id="PF12561">
    <property type="entry name" value="TagA"/>
    <property type="match status" value="1"/>
</dbReference>
<dbReference type="InterPro" id="IPR022218">
    <property type="entry name" value="TagA_dom"/>
</dbReference>
<sequence length="843" mass="92906">MRKFETPASPRAMAHSHLIRLLLVCVIGLLSTAAASGQVSKPAYWEDAIDFTANHEITPNLDGPLKGEVAFLQNTLVGPKQGDVKRPRLVTDRAAYLLFFPVDQPSSFVASEKQFQVVLRQQNLPDLRLTLLPPWKEPRNDSSNSDGRPPVVYSKRAWTAVLPWEYMHYGLELAILSINGDSEKLIQSDFEFGPPLELVTQHIELGMLLAPEKVQINKWSNPKGNISPQLALDYFQMVPVSRFTAAQYLPIHFPKVVLPNGNVYTERSTFEGAGIYAGDMRQNIAKGMVSTGINLANIGVPSSVGGTEKQPRPYRQTTVHTSAGVYTETDEDGNQRAVTVRHGLSGGGGQLTLSSTTGNEFSHEYGHDHGLPHYPGGKELSAHSRSGSWGYNLFKNRLIGNVAWNGTRPEGEFPYGFGHDAMAGGSPMGNISVFTLHTPFSLNMIQETVGKQSGVLDGSSPSGYKKWDAEKQQMVVSEVKSPKPDQVGVPVVTLVGVYDPIPDSDLTSFIFPALYGNWGNVFSPQTIKTSDPDLIQTRCHLEVTDANGKTYRFPLNDERYDAKVMNQFHINLPASVAYQSAAIIYQAGERKILDIREIAPPHGKLPEPVIVGREQGFTKAALRLGDMDTFLTANGYPSEELLRQAMEDFYGPIQDYKPGVEFKIGGVYRRKDGSFYQAGPPQPGQDKLRFRKLGDSKKYLSKERLMLGVASKDYANQVLKGKSGVFYYVPVDHQQVLKSDAPSRKSGKWYAGGDHSKITVNAISNRGVPTPIVLRGQINGRHVINRGAPVGEASRVQFTYLAEDNPDLTPGKYKIGFPAYAQAWHTGQLVESFQVFGLITVKK</sequence>
<evidence type="ECO:0000256" key="4">
    <source>
        <dbReference type="ARBA" id="ARBA00022801"/>
    </source>
</evidence>
<dbReference type="EC" id="3.4.24.-" evidence="8"/>
<organism evidence="8 9">
    <name type="scientific">Stieleria bergensis</name>
    <dbReference type="NCBI Taxonomy" id="2528025"/>
    <lineage>
        <taxon>Bacteria</taxon>
        <taxon>Pseudomonadati</taxon>
        <taxon>Planctomycetota</taxon>
        <taxon>Planctomycetia</taxon>
        <taxon>Pirellulales</taxon>
        <taxon>Pirellulaceae</taxon>
        <taxon>Stieleria</taxon>
    </lineage>
</organism>
<proteinExistence type="predicted"/>
<keyword evidence="2 8" id="KW-0645">Protease</keyword>
<dbReference type="RefSeq" id="WP_419187372.1">
    <property type="nucleotide sequence ID" value="NZ_CP036272.1"/>
</dbReference>
<evidence type="ECO:0000313" key="9">
    <source>
        <dbReference type="Proteomes" id="UP000315003"/>
    </source>
</evidence>
<reference evidence="8 9" key="1">
    <citation type="submission" date="2019-02" db="EMBL/GenBank/DDBJ databases">
        <title>Deep-cultivation of Planctomycetes and their phenomic and genomic characterization uncovers novel biology.</title>
        <authorList>
            <person name="Wiegand S."/>
            <person name="Jogler M."/>
            <person name="Boedeker C."/>
            <person name="Pinto D."/>
            <person name="Vollmers J."/>
            <person name="Rivas-Marin E."/>
            <person name="Kohn T."/>
            <person name="Peeters S.H."/>
            <person name="Heuer A."/>
            <person name="Rast P."/>
            <person name="Oberbeckmann S."/>
            <person name="Bunk B."/>
            <person name="Jeske O."/>
            <person name="Meyerdierks A."/>
            <person name="Storesund J.E."/>
            <person name="Kallscheuer N."/>
            <person name="Luecker S."/>
            <person name="Lage O.M."/>
            <person name="Pohl T."/>
            <person name="Merkel B.J."/>
            <person name="Hornburger P."/>
            <person name="Mueller R.-W."/>
            <person name="Bruemmer F."/>
            <person name="Labrenz M."/>
            <person name="Spormann A.M."/>
            <person name="Op den Camp H."/>
            <person name="Overmann J."/>
            <person name="Amann R."/>
            <person name="Jetten M.S.M."/>
            <person name="Mascher T."/>
            <person name="Medema M.H."/>
            <person name="Devos D.P."/>
            <person name="Kaster A.-K."/>
            <person name="Ovreas L."/>
            <person name="Rohde M."/>
            <person name="Galperin M.Y."/>
            <person name="Jogler C."/>
        </authorList>
    </citation>
    <scope>NUCLEOTIDE SEQUENCE [LARGE SCALE GENOMIC DNA]</scope>
    <source>
        <strain evidence="8 9">SV_7m_r</strain>
    </source>
</reference>
<dbReference type="EMBL" id="CP036272">
    <property type="protein sequence ID" value="QDT60453.1"/>
    <property type="molecule type" value="Genomic_DNA"/>
</dbReference>
<dbReference type="GO" id="GO:0046872">
    <property type="term" value="F:metal ion binding"/>
    <property type="evidence" value="ECO:0007669"/>
    <property type="project" value="UniProtKB-KW"/>
</dbReference>
<comment type="cofactor">
    <cofactor evidence="1">
        <name>Zn(2+)</name>
        <dbReference type="ChEBI" id="CHEBI:29105"/>
    </cofactor>
</comment>
<dbReference type="GO" id="GO:0006508">
    <property type="term" value="P:proteolysis"/>
    <property type="evidence" value="ECO:0007669"/>
    <property type="project" value="UniProtKB-KW"/>
</dbReference>
<dbReference type="PROSITE" id="PS51694">
    <property type="entry name" value="PEPTIDASE_M66"/>
    <property type="match status" value="1"/>
</dbReference>
<evidence type="ECO:0000313" key="8">
    <source>
        <dbReference type="EMBL" id="QDT60453.1"/>
    </source>
</evidence>
<keyword evidence="9" id="KW-1185">Reference proteome</keyword>
<evidence type="ECO:0000256" key="6">
    <source>
        <dbReference type="ARBA" id="ARBA00023049"/>
    </source>
</evidence>
<dbReference type="Pfam" id="PF10462">
    <property type="entry name" value="Peptidase_M66"/>
    <property type="match status" value="1"/>
</dbReference>
<dbReference type="PANTHER" id="PTHR39540">
    <property type="match status" value="1"/>
</dbReference>
<dbReference type="PANTHER" id="PTHR39540:SF1">
    <property type="entry name" value="DICTOMALLEIN-1-RELATED"/>
    <property type="match status" value="1"/>
</dbReference>
<keyword evidence="6 8" id="KW-0482">Metalloprotease</keyword>
<dbReference type="InterPro" id="IPR019503">
    <property type="entry name" value="Peptidase_M66_dom"/>
</dbReference>
<gene>
    <name evidence="8" type="primary">stcE</name>
    <name evidence="8" type="ORF">SV7mr_29760</name>
</gene>
<keyword evidence="3" id="KW-0479">Metal-binding</keyword>
<evidence type="ECO:0000256" key="1">
    <source>
        <dbReference type="ARBA" id="ARBA00001947"/>
    </source>
</evidence>
<dbReference type="InterPro" id="IPR051256">
    <property type="entry name" value="Dictomallein"/>
</dbReference>
<keyword evidence="5" id="KW-0862">Zinc</keyword>
<evidence type="ECO:0000259" key="7">
    <source>
        <dbReference type="PROSITE" id="PS51694"/>
    </source>
</evidence>
<accession>A0A517SWK0</accession>
<protein>
    <submittedName>
        <fullName evidence="8">Metalloprotease StcE</fullName>
        <ecNumber evidence="8">3.4.24.-</ecNumber>
    </submittedName>
</protein>
<evidence type="ECO:0000256" key="2">
    <source>
        <dbReference type="ARBA" id="ARBA00022670"/>
    </source>
</evidence>
<keyword evidence="4 8" id="KW-0378">Hydrolase</keyword>
<dbReference type="GO" id="GO:0004222">
    <property type="term" value="F:metalloendopeptidase activity"/>
    <property type="evidence" value="ECO:0007669"/>
    <property type="project" value="InterPro"/>
</dbReference>
<dbReference type="AlphaFoldDB" id="A0A517SWK0"/>
<evidence type="ECO:0000256" key="3">
    <source>
        <dbReference type="ARBA" id="ARBA00022723"/>
    </source>
</evidence>